<feature type="domain" description="DUF8204" evidence="2">
    <location>
        <begin position="26"/>
        <end position="116"/>
    </location>
</feature>
<evidence type="ECO:0000259" key="2">
    <source>
        <dbReference type="Pfam" id="PF26631"/>
    </source>
</evidence>
<evidence type="ECO:0000256" key="1">
    <source>
        <dbReference type="SAM" id="MobiDB-lite"/>
    </source>
</evidence>
<evidence type="ECO:0000313" key="4">
    <source>
        <dbReference type="Proteomes" id="UP001055439"/>
    </source>
</evidence>
<dbReference type="PANTHER" id="PTHR34566:SF2">
    <property type="entry name" value="ALTERED INHERITANCE OF MITOCHONDRIA PROTEIN"/>
    <property type="match status" value="1"/>
</dbReference>
<feature type="region of interest" description="Disordered" evidence="1">
    <location>
        <begin position="1"/>
        <end position="27"/>
    </location>
</feature>
<feature type="compositionally biased region" description="Gly residues" evidence="1">
    <location>
        <begin position="1"/>
        <end position="17"/>
    </location>
</feature>
<organism evidence="3 4">
    <name type="scientific">Musa troglodytarum</name>
    <name type="common">fe'i banana</name>
    <dbReference type="NCBI Taxonomy" id="320322"/>
    <lineage>
        <taxon>Eukaryota</taxon>
        <taxon>Viridiplantae</taxon>
        <taxon>Streptophyta</taxon>
        <taxon>Embryophyta</taxon>
        <taxon>Tracheophyta</taxon>
        <taxon>Spermatophyta</taxon>
        <taxon>Magnoliopsida</taxon>
        <taxon>Liliopsida</taxon>
        <taxon>Zingiberales</taxon>
        <taxon>Musaceae</taxon>
        <taxon>Musa</taxon>
    </lineage>
</organism>
<protein>
    <recommendedName>
        <fullName evidence="2">DUF8204 domain-containing protein</fullName>
    </recommendedName>
</protein>
<keyword evidence="4" id="KW-1185">Reference proteome</keyword>
<dbReference type="Proteomes" id="UP001055439">
    <property type="component" value="Chromosome 7"/>
</dbReference>
<name>A0A9E7KH54_9LILI</name>
<dbReference type="InterPro" id="IPR058517">
    <property type="entry name" value="DUF8204"/>
</dbReference>
<gene>
    <name evidence="3" type="ORF">MUK42_10702</name>
</gene>
<evidence type="ECO:0000313" key="3">
    <source>
        <dbReference type="EMBL" id="URE15425.1"/>
    </source>
</evidence>
<dbReference type="PANTHER" id="PTHR34566">
    <property type="entry name" value="ALTERED INHERITANCE OF MITOCHONDRIA PROTEIN"/>
    <property type="match status" value="1"/>
</dbReference>
<reference evidence="3" key="1">
    <citation type="submission" date="2022-05" db="EMBL/GenBank/DDBJ databases">
        <title>The Musa troglodytarum L. genome provides insights into the mechanism of non-climacteric behaviour and enrichment of carotenoids.</title>
        <authorList>
            <person name="Wang J."/>
        </authorList>
    </citation>
    <scope>NUCLEOTIDE SEQUENCE</scope>
    <source>
        <tissue evidence="3">Leaf</tissue>
    </source>
</reference>
<accession>A0A9E7KH54</accession>
<dbReference type="EMBL" id="CP097509">
    <property type="protein sequence ID" value="URE15425.1"/>
    <property type="molecule type" value="Genomic_DNA"/>
</dbReference>
<sequence length="230" mass="25678">MEESSSGGGADRGGGDAGDSLRNASQGKSCKGCLYYSSLLRSDSRNPFCLGLTRPLKQVPSSIVGESEMEADKEGRSLSDFRYVCVGYSVFLNNKENTTENQENQAKLPFCVGLEVFSNLYHRLLVDRKTSAAEHVPTHVHNKEGNIMPQLFLQSLLRNLEDTLVYSQLIPIHSHREEAKMVHSPQNNFFSKFSRSAGLVASGVVKNLVRVGYSIKNNFEDILYDRRRPK</sequence>
<dbReference type="AlphaFoldDB" id="A0A9E7KH54"/>
<dbReference type="Pfam" id="PF26631">
    <property type="entry name" value="DUF8204"/>
    <property type="match status" value="1"/>
</dbReference>
<dbReference type="OrthoDB" id="510712at2759"/>
<proteinExistence type="predicted"/>